<dbReference type="RefSeq" id="WP_090877264.1">
    <property type="nucleotide sequence ID" value="NZ_FMXQ01000006.1"/>
</dbReference>
<gene>
    <name evidence="3" type="ORF">SAMN02982931_02933</name>
</gene>
<dbReference type="PANTHER" id="PTHR43685">
    <property type="entry name" value="GLYCOSYLTRANSFERASE"/>
    <property type="match status" value="1"/>
</dbReference>
<dbReference type="InterPro" id="IPR050834">
    <property type="entry name" value="Glycosyltransf_2"/>
</dbReference>
<dbReference type="InterPro" id="IPR029044">
    <property type="entry name" value="Nucleotide-diphossugar_trans"/>
</dbReference>
<evidence type="ECO:0000313" key="3">
    <source>
        <dbReference type="EMBL" id="SDB39391.1"/>
    </source>
</evidence>
<dbReference type="AlphaFoldDB" id="A0A1G6D2S7"/>
<evidence type="ECO:0000313" key="4">
    <source>
        <dbReference type="Proteomes" id="UP000199071"/>
    </source>
</evidence>
<dbReference type="GO" id="GO:0016740">
    <property type="term" value="F:transferase activity"/>
    <property type="evidence" value="ECO:0007669"/>
    <property type="project" value="UniProtKB-KW"/>
</dbReference>
<dbReference type="PANTHER" id="PTHR43685:SF2">
    <property type="entry name" value="GLYCOSYLTRANSFERASE 2-LIKE DOMAIN-CONTAINING PROTEIN"/>
    <property type="match status" value="1"/>
</dbReference>
<dbReference type="CDD" id="cd00761">
    <property type="entry name" value="Glyco_tranf_GTA_type"/>
    <property type="match status" value="1"/>
</dbReference>
<accession>A0A1G6D2S7</accession>
<dbReference type="Pfam" id="PF00535">
    <property type="entry name" value="Glycos_transf_2"/>
    <property type="match status" value="1"/>
</dbReference>
<feature type="region of interest" description="Disordered" evidence="1">
    <location>
        <begin position="452"/>
        <end position="473"/>
    </location>
</feature>
<dbReference type="OrthoDB" id="5291101at2"/>
<dbReference type="EMBL" id="FMXQ01000006">
    <property type="protein sequence ID" value="SDB39391.1"/>
    <property type="molecule type" value="Genomic_DNA"/>
</dbReference>
<evidence type="ECO:0000256" key="1">
    <source>
        <dbReference type="SAM" id="MobiDB-lite"/>
    </source>
</evidence>
<proteinExistence type="predicted"/>
<keyword evidence="4" id="KW-1185">Reference proteome</keyword>
<dbReference type="STRING" id="665467.SAMN02982931_02933"/>
<dbReference type="Gene3D" id="3.90.550.10">
    <property type="entry name" value="Spore Coat Polysaccharide Biosynthesis Protein SpsA, Chain A"/>
    <property type="match status" value="1"/>
</dbReference>
<feature type="domain" description="Glycosyltransferase 2-like" evidence="2">
    <location>
        <begin position="8"/>
        <end position="170"/>
    </location>
</feature>
<protein>
    <submittedName>
        <fullName evidence="3">Glycosyltransferase involved in cell wall bisynthesis</fullName>
    </submittedName>
</protein>
<dbReference type="SUPFAM" id="SSF53448">
    <property type="entry name" value="Nucleotide-diphospho-sugar transferases"/>
    <property type="match status" value="1"/>
</dbReference>
<feature type="compositionally biased region" description="Basic and acidic residues" evidence="1">
    <location>
        <begin position="452"/>
        <end position="466"/>
    </location>
</feature>
<keyword evidence="3" id="KW-0808">Transferase</keyword>
<sequence length="473" mass="52591">MTAAPAASIIISAYNRPKVVSFAIRSVLASDFADWELIVVGDGCNAETEAAIRAFDDPRLRFENLPANTGHQSSPHNRGVELARGAFVMFLNQDDLYFADHIGRRLAFMRDTGAEISWSPVIAFRHAGLDTGPADVDRDKLTLDGATGDGAFDPESFVISSCWAVRRDICGAVGPWMQPEETRLSPSQEWLHRAHRQGRKMIYHPYVSVLCIHSGARRHSYISPESPEHDRAWGWLEDGMAERLNMMHCIAVQQANERVRMQKRLARRERPLQSLAERALARIGVHPTTTQALFSGVGKGEMVGKHRQFTSRPPPLPIGQQVAVGKAAADGHVGRGWHMNDGKSRWTSAATSEILFSRPDDEPDDIPSSLEICGFPLRDEEAVTFRINSEQPVTMTMSRTERMATIDLPSADICRLTISIEAPTSPVKLGRSMDQRILGFCMVWIRRVPRDDDPLADHEQSAEQRAGKKAKGN</sequence>
<evidence type="ECO:0000259" key="2">
    <source>
        <dbReference type="Pfam" id="PF00535"/>
    </source>
</evidence>
<reference evidence="3 4" key="1">
    <citation type="submission" date="2016-10" db="EMBL/GenBank/DDBJ databases">
        <authorList>
            <person name="de Groot N.N."/>
        </authorList>
    </citation>
    <scope>NUCLEOTIDE SEQUENCE [LARGE SCALE GENOMIC DNA]</scope>
    <source>
        <strain evidence="3 4">ATCC 35022</strain>
    </source>
</reference>
<dbReference type="Proteomes" id="UP000199071">
    <property type="component" value="Unassembled WGS sequence"/>
</dbReference>
<name>A0A1G6D2S7_9HYPH</name>
<dbReference type="InterPro" id="IPR001173">
    <property type="entry name" value="Glyco_trans_2-like"/>
</dbReference>
<organism evidence="3 4">
    <name type="scientific">Bauldia litoralis</name>
    <dbReference type="NCBI Taxonomy" id="665467"/>
    <lineage>
        <taxon>Bacteria</taxon>
        <taxon>Pseudomonadati</taxon>
        <taxon>Pseudomonadota</taxon>
        <taxon>Alphaproteobacteria</taxon>
        <taxon>Hyphomicrobiales</taxon>
        <taxon>Kaistiaceae</taxon>
        <taxon>Bauldia</taxon>
    </lineage>
</organism>